<evidence type="ECO:0000313" key="9">
    <source>
        <dbReference type="EMBL" id="KAJ7340219.1"/>
    </source>
</evidence>
<dbReference type="OrthoDB" id="5984485at2759"/>
<comment type="similarity">
    <text evidence="2">Belongs to the polycystin family.</text>
</comment>
<dbReference type="PANTHER" id="PTHR46730:SF1">
    <property type="entry name" value="PLAT DOMAIN-CONTAINING PROTEIN"/>
    <property type="match status" value="1"/>
</dbReference>
<dbReference type="PROSITE" id="PS51111">
    <property type="entry name" value="REJ"/>
    <property type="match status" value="1"/>
</dbReference>
<dbReference type="PANTHER" id="PTHR46730">
    <property type="entry name" value="POLYCYSTIN-1"/>
    <property type="match status" value="1"/>
</dbReference>
<dbReference type="AlphaFoldDB" id="A0A9W9YGA5"/>
<dbReference type="PROSITE" id="PS50093">
    <property type="entry name" value="PKD"/>
    <property type="match status" value="1"/>
</dbReference>
<sequence length="1018" mass="112808">MSGSPDTDGAYVIPSAMMKKDGYILAWEFFASEVGGPIRLQVYRPNCSSANTHFCPRNHSCIPKADNCISPSLFSCPANSVCMGSGRCLSTCQRQNVSFPSDSIPRTDYVIVAETLVDISKKGKKLIYPLPEKAIKVQAGDVIGWVGNTSSGALAFEQTIDDPSFFYPGSSFSLSMGSALAASGGATRYEIKHLLRAHVSQPSQAAVNVNFTGGGIHKVTVIVDNVAESRVKTCEVSVQERIENLRIVTPLTNVSYPTGQKVRLESARDKGSNMSYTWTTNGTTYNLENPEVVYSHTGLYPISVHASNNISSADALSEISVQQPVTLTWSEKPPAEINVGVLCNFSVVISGTNVTVTKDFGDGSSPNDTFIESAQNTVINISHAYTKHGEKDISIEAKNNIPTSPAPLTFTLRAKSDLGDILIQLRPAATVGNVLKIATGQTFELDVSVSDKQPVNYTFRFDDKSRPDRVETQDGDTKVTHKYDTETDYNVTITSSVMGHSENRSVHVIARLCDKTCSQTDPKYSWNISPEPAAEQAISESDKQKASFELEPRRLVKVNYTVTLNISYYDQKTLTEEKYWFKTHIRVVSSPLVADISGGSYREVDSSSTSTQLTINASKSFDPDDPDKSNLNFVWTCKFENNSVLPISDELCNSTEFVKIPGKDIVKFDFNKFRKNVSYTFKVTVKEGLRNHSAQQVVKLLPNIPSLEISCRDCLDKINPHERVKLEGKCTNCKRNHDLTLTTWKLLDANEDEEEELSGNINVTDPELGWNSINLVLKEHKLKRDTKYIAQLTGRRGNRQSTVQFSFQTTSPPENGSCTVSPKSGEAAETMFGIRCENWVTRDNPISYKFLYKTFLTNLAQINTLSTESQVYQLWYFGERSTPSRVLPLGDPQDDFKLYLSARICNHYNCCANFPLNATVTEGDDQNVEESIGKELDKIDAKEDPKKVVQLVNSFTSIINYGNKSDSVTTTEIRTKIRSKLVDKLTEIDLTDNTQAQQTIGALIEALKKNRINATDSK</sequence>
<evidence type="ECO:0000256" key="6">
    <source>
        <dbReference type="ARBA" id="ARBA00023136"/>
    </source>
</evidence>
<dbReference type="Proteomes" id="UP001163046">
    <property type="component" value="Unassembled WGS sequence"/>
</dbReference>
<organism evidence="9 10">
    <name type="scientific">Desmophyllum pertusum</name>
    <dbReference type="NCBI Taxonomy" id="174260"/>
    <lineage>
        <taxon>Eukaryota</taxon>
        <taxon>Metazoa</taxon>
        <taxon>Cnidaria</taxon>
        <taxon>Anthozoa</taxon>
        <taxon>Hexacorallia</taxon>
        <taxon>Scleractinia</taxon>
        <taxon>Caryophylliina</taxon>
        <taxon>Caryophylliidae</taxon>
        <taxon>Desmophyllum</taxon>
    </lineage>
</organism>
<evidence type="ECO:0000256" key="4">
    <source>
        <dbReference type="ARBA" id="ARBA00022737"/>
    </source>
</evidence>
<dbReference type="InterPro" id="IPR000601">
    <property type="entry name" value="PKD_dom"/>
</dbReference>
<evidence type="ECO:0000256" key="2">
    <source>
        <dbReference type="ARBA" id="ARBA00007200"/>
    </source>
</evidence>
<dbReference type="Pfam" id="PF02010">
    <property type="entry name" value="REJ"/>
    <property type="match status" value="1"/>
</dbReference>
<evidence type="ECO:0000313" key="10">
    <source>
        <dbReference type="Proteomes" id="UP001163046"/>
    </source>
</evidence>
<dbReference type="InterPro" id="IPR002859">
    <property type="entry name" value="PKD/REJ-like"/>
</dbReference>
<dbReference type="GO" id="GO:0006816">
    <property type="term" value="P:calcium ion transport"/>
    <property type="evidence" value="ECO:0007669"/>
    <property type="project" value="TreeGrafter"/>
</dbReference>
<protein>
    <recommendedName>
        <fullName evidence="11">PKD domain-containing protein</fullName>
    </recommendedName>
</protein>
<dbReference type="SUPFAM" id="SSF49299">
    <property type="entry name" value="PKD domain"/>
    <property type="match status" value="2"/>
</dbReference>
<dbReference type="InterPro" id="IPR013783">
    <property type="entry name" value="Ig-like_fold"/>
</dbReference>
<comment type="subcellular location">
    <subcellularLocation>
        <location evidence="1">Membrane</location>
        <topology evidence="1">Multi-pass membrane protein</topology>
    </subcellularLocation>
</comment>
<dbReference type="InterPro" id="IPR022409">
    <property type="entry name" value="PKD/Chitinase_dom"/>
</dbReference>
<feature type="domain" description="PKD" evidence="7">
    <location>
        <begin position="345"/>
        <end position="401"/>
    </location>
</feature>
<dbReference type="InterPro" id="IPR014010">
    <property type="entry name" value="REJ_dom"/>
</dbReference>
<evidence type="ECO:0000256" key="1">
    <source>
        <dbReference type="ARBA" id="ARBA00004141"/>
    </source>
</evidence>
<dbReference type="EMBL" id="MU827778">
    <property type="protein sequence ID" value="KAJ7340219.1"/>
    <property type="molecule type" value="Genomic_DNA"/>
</dbReference>
<comment type="caution">
    <text evidence="9">The sequence shown here is derived from an EMBL/GenBank/DDBJ whole genome shotgun (WGS) entry which is preliminary data.</text>
</comment>
<proteinExistence type="inferred from homology"/>
<dbReference type="CDD" id="cd00146">
    <property type="entry name" value="PKD"/>
    <property type="match status" value="1"/>
</dbReference>
<keyword evidence="5" id="KW-1133">Transmembrane helix</keyword>
<name>A0A9W9YGA5_9CNID</name>
<feature type="domain" description="REJ" evidence="8">
    <location>
        <begin position="583"/>
        <end position="1018"/>
    </location>
</feature>
<dbReference type="Pfam" id="PF18911">
    <property type="entry name" value="PKD_4"/>
    <property type="match status" value="1"/>
</dbReference>
<dbReference type="Pfam" id="PF00801">
    <property type="entry name" value="PKD"/>
    <property type="match status" value="1"/>
</dbReference>
<evidence type="ECO:0000256" key="3">
    <source>
        <dbReference type="ARBA" id="ARBA00022692"/>
    </source>
</evidence>
<evidence type="ECO:0000256" key="5">
    <source>
        <dbReference type="ARBA" id="ARBA00022989"/>
    </source>
</evidence>
<dbReference type="SMART" id="SM00089">
    <property type="entry name" value="PKD"/>
    <property type="match status" value="3"/>
</dbReference>
<evidence type="ECO:0000259" key="8">
    <source>
        <dbReference type="PROSITE" id="PS51111"/>
    </source>
</evidence>
<gene>
    <name evidence="9" type="ORF">OS493_002951</name>
</gene>
<dbReference type="GO" id="GO:0005261">
    <property type="term" value="F:monoatomic cation channel activity"/>
    <property type="evidence" value="ECO:0007669"/>
    <property type="project" value="TreeGrafter"/>
</dbReference>
<dbReference type="GO" id="GO:0005886">
    <property type="term" value="C:plasma membrane"/>
    <property type="evidence" value="ECO:0007669"/>
    <property type="project" value="TreeGrafter"/>
</dbReference>
<accession>A0A9W9YGA5</accession>
<dbReference type="Gene3D" id="2.60.40.10">
    <property type="entry name" value="Immunoglobulins"/>
    <property type="match status" value="2"/>
</dbReference>
<evidence type="ECO:0008006" key="11">
    <source>
        <dbReference type="Google" id="ProtNLM"/>
    </source>
</evidence>
<reference evidence="9" key="1">
    <citation type="submission" date="2023-01" db="EMBL/GenBank/DDBJ databases">
        <title>Genome assembly of the deep-sea coral Lophelia pertusa.</title>
        <authorList>
            <person name="Herrera S."/>
            <person name="Cordes E."/>
        </authorList>
    </citation>
    <scope>NUCLEOTIDE SEQUENCE</scope>
    <source>
        <strain evidence="9">USNM1676648</strain>
        <tissue evidence="9">Polyp</tissue>
    </source>
</reference>
<evidence type="ECO:0000259" key="7">
    <source>
        <dbReference type="PROSITE" id="PS50093"/>
    </source>
</evidence>
<keyword evidence="3" id="KW-0812">Transmembrane</keyword>
<keyword evidence="4" id="KW-0677">Repeat</keyword>
<keyword evidence="6" id="KW-0472">Membrane</keyword>
<dbReference type="InterPro" id="IPR035986">
    <property type="entry name" value="PKD_dom_sf"/>
</dbReference>
<keyword evidence="10" id="KW-1185">Reference proteome</keyword>